<dbReference type="AlphaFoldDB" id="A0AAD5RMW8"/>
<dbReference type="InterPro" id="IPR056004">
    <property type="entry name" value="DUF7582"/>
</dbReference>
<reference evidence="3" key="1">
    <citation type="submission" date="2022-07" db="EMBL/GenBank/DDBJ databases">
        <title>Draft genome sequence of Zalerion maritima ATCC 34329, a (micro)plastics degrading marine fungus.</title>
        <authorList>
            <person name="Paco A."/>
            <person name="Goncalves M.F.M."/>
            <person name="Rocha-Santos T.A.P."/>
            <person name="Alves A."/>
        </authorList>
    </citation>
    <scope>NUCLEOTIDE SEQUENCE</scope>
    <source>
        <strain evidence="3">ATCC 34329</strain>
    </source>
</reference>
<dbReference type="EMBL" id="JAKWBI020000210">
    <property type="protein sequence ID" value="KAJ2899015.1"/>
    <property type="molecule type" value="Genomic_DNA"/>
</dbReference>
<dbReference type="Proteomes" id="UP001201980">
    <property type="component" value="Unassembled WGS sequence"/>
</dbReference>
<evidence type="ECO:0000313" key="4">
    <source>
        <dbReference type="Proteomes" id="UP001201980"/>
    </source>
</evidence>
<feature type="compositionally biased region" description="Polar residues" evidence="1">
    <location>
        <begin position="566"/>
        <end position="577"/>
    </location>
</feature>
<evidence type="ECO:0000259" key="2">
    <source>
        <dbReference type="Pfam" id="PF24483"/>
    </source>
</evidence>
<evidence type="ECO:0000313" key="3">
    <source>
        <dbReference type="EMBL" id="KAJ2899015.1"/>
    </source>
</evidence>
<feature type="domain" description="DUF7582" evidence="2">
    <location>
        <begin position="216"/>
        <end position="368"/>
    </location>
</feature>
<organism evidence="3 4">
    <name type="scientific">Zalerion maritima</name>
    <dbReference type="NCBI Taxonomy" id="339359"/>
    <lineage>
        <taxon>Eukaryota</taxon>
        <taxon>Fungi</taxon>
        <taxon>Dikarya</taxon>
        <taxon>Ascomycota</taxon>
        <taxon>Pezizomycotina</taxon>
        <taxon>Sordariomycetes</taxon>
        <taxon>Lulworthiomycetidae</taxon>
        <taxon>Lulworthiales</taxon>
        <taxon>Lulworthiaceae</taxon>
        <taxon>Zalerion</taxon>
    </lineage>
</organism>
<feature type="compositionally biased region" description="Pro residues" evidence="1">
    <location>
        <begin position="419"/>
        <end position="432"/>
    </location>
</feature>
<feature type="region of interest" description="Disordered" evidence="1">
    <location>
        <begin position="99"/>
        <end position="211"/>
    </location>
</feature>
<gene>
    <name evidence="3" type="ORF">MKZ38_003529</name>
</gene>
<keyword evidence="4" id="KW-1185">Reference proteome</keyword>
<feature type="region of interest" description="Disordered" evidence="1">
    <location>
        <begin position="61"/>
        <end position="86"/>
    </location>
</feature>
<feature type="compositionally biased region" description="Pro residues" evidence="1">
    <location>
        <begin position="173"/>
        <end position="206"/>
    </location>
</feature>
<sequence>MASLKDRISSPLEAGQSIHDAHHLPQPVAQALEYVSKRLARKAHHVTLAVVRKDYQLPAAASIPPPSPAPSSPPTSPGMMPSPSRLAFTKPASKLRSLVRSTNHPVLNKTGGSRSPGPRRSATGSPSYPDTTSPRLRWPMSPGSPTSLRSHPSTPGTPGTLPSTPRSIFSSVPPTPRSPPFMNPLMAHPPTPRTPATPSTMPPTPGAPARSSDLNSIILVYAMTPDGKADRVVRQSIEKAEKKFGISTSCAPLPSHNLPADLLRRSILQNEVLFSSEGVTLLSLDRLYTFKAAVATYTKTSSTFRLEDAVDELRRLVLESRRRGNSVIGGADENGRVNRSFLMRSYDFLGVTTKALRDVERAYARVYRFDRDEEDRNARSGSISGKTLVDGGSSRASSTVEELEETTPTQPQPAAATSMPPPPPPPTFPPRPVQHEGDDNPEPMSPLKDPRVAPVPPSIHFRRKASPLPPTVSIPPTPIDGVVEKNWEQKPQSPRQPMSPTPRVTSPQHSMQSMSRIVSQEHIHPLFRVASPQQSHQPITSVTPPQQQQPRQQQIPPISSTQPPQGNNARTHANITTADPPHSFDIPIVIPSTAAVNMAHRPKPDPLSPIDPLPISFPSPLASPGKGPALKLQTTFKKSLPPLPLNPNSPRGEIGRTSAAPTPPREEASGTTTTSASSNTQSSGTSQTPLTGTSLEAPIVMSVPSPVAVSKYNPFTFSPPQHEHPQPQLPKPLPHQQEHPQSAGLIRPMPHPIPRPVPQTPLIKIDTSVATTQPQFSSTNNPRGRGIWNGGNTIDSMLCPTNDGEGFPISAYLDGPMGADGKRLGPMTPNGYDDISPITMGEWGMLKFTGNDGMKGRTVTVETCWQ</sequence>
<name>A0AAD5RMW8_9PEZI</name>
<feature type="region of interest" description="Disordered" evidence="1">
    <location>
        <begin position="373"/>
        <end position="692"/>
    </location>
</feature>
<accession>A0AAD5RMW8</accession>
<feature type="region of interest" description="Disordered" evidence="1">
    <location>
        <begin position="1"/>
        <end position="21"/>
    </location>
</feature>
<feature type="region of interest" description="Disordered" evidence="1">
    <location>
        <begin position="713"/>
        <end position="743"/>
    </location>
</feature>
<feature type="compositionally biased region" description="Polar residues" evidence="1">
    <location>
        <begin position="122"/>
        <end position="134"/>
    </location>
</feature>
<feature type="compositionally biased region" description="Polar residues" evidence="1">
    <location>
        <begin position="489"/>
        <end position="518"/>
    </location>
</feature>
<comment type="caution">
    <text evidence="3">The sequence shown here is derived from an EMBL/GenBank/DDBJ whole genome shotgun (WGS) entry which is preliminary data.</text>
</comment>
<feature type="compositionally biased region" description="Low complexity" evidence="1">
    <location>
        <begin position="537"/>
        <end position="565"/>
    </location>
</feature>
<feature type="compositionally biased region" description="Low complexity" evidence="1">
    <location>
        <begin position="669"/>
        <end position="688"/>
    </location>
</feature>
<feature type="compositionally biased region" description="Low complexity" evidence="1">
    <location>
        <begin position="149"/>
        <end position="167"/>
    </location>
</feature>
<evidence type="ECO:0000256" key="1">
    <source>
        <dbReference type="SAM" id="MobiDB-lite"/>
    </source>
</evidence>
<proteinExistence type="predicted"/>
<feature type="compositionally biased region" description="Pro residues" evidence="1">
    <location>
        <begin position="63"/>
        <end position="76"/>
    </location>
</feature>
<protein>
    <recommendedName>
        <fullName evidence="2">DUF7582 domain-containing protein</fullName>
    </recommendedName>
</protein>
<feature type="compositionally biased region" description="Low complexity" evidence="1">
    <location>
        <begin position="406"/>
        <end position="418"/>
    </location>
</feature>
<dbReference type="Pfam" id="PF24483">
    <property type="entry name" value="DUF7582"/>
    <property type="match status" value="1"/>
</dbReference>
<feature type="compositionally biased region" description="Pro residues" evidence="1">
    <location>
        <begin position="605"/>
        <end position="617"/>
    </location>
</feature>
<feature type="compositionally biased region" description="Polar residues" evidence="1">
    <location>
        <begin position="99"/>
        <end position="113"/>
    </location>
</feature>
<feature type="compositionally biased region" description="Pro residues" evidence="1">
    <location>
        <begin position="467"/>
        <end position="478"/>
    </location>
</feature>